<organism evidence="8 9">
    <name type="scientific">Salinicoccus cyprini</name>
    <dbReference type="NCBI Taxonomy" id="2493691"/>
    <lineage>
        <taxon>Bacteria</taxon>
        <taxon>Bacillati</taxon>
        <taxon>Bacillota</taxon>
        <taxon>Bacilli</taxon>
        <taxon>Bacillales</taxon>
        <taxon>Staphylococcaceae</taxon>
        <taxon>Salinicoccus</taxon>
    </lineage>
</organism>
<proteinExistence type="predicted"/>
<dbReference type="GO" id="GO:0006260">
    <property type="term" value="P:DNA replication"/>
    <property type="evidence" value="ECO:0007669"/>
    <property type="project" value="UniProtKB-KW"/>
</dbReference>
<dbReference type="CDD" id="cd04485">
    <property type="entry name" value="DnaE_OBF"/>
    <property type="match status" value="1"/>
</dbReference>
<comment type="caution">
    <text evidence="8">The sequence shown here is derived from an EMBL/GenBank/DDBJ whole genome shotgun (WGS) entry which is preliminary data.</text>
</comment>
<dbReference type="PANTHER" id="PTHR32294:SF0">
    <property type="entry name" value="DNA POLYMERASE III SUBUNIT ALPHA"/>
    <property type="match status" value="1"/>
</dbReference>
<dbReference type="GO" id="GO:0003887">
    <property type="term" value="F:DNA-directed DNA polymerase activity"/>
    <property type="evidence" value="ECO:0007669"/>
    <property type="project" value="UniProtKB-KW"/>
</dbReference>
<evidence type="ECO:0000256" key="6">
    <source>
        <dbReference type="ARBA" id="ARBA00049244"/>
    </source>
</evidence>
<dbReference type="InterPro" id="IPR041931">
    <property type="entry name" value="DNA_pol3_alpha_thumb_dom"/>
</dbReference>
<dbReference type="Proteomes" id="UP000315103">
    <property type="component" value="Unassembled WGS sequence"/>
</dbReference>
<name>A0A558AZK5_9STAP</name>
<dbReference type="GO" id="GO:0008408">
    <property type="term" value="F:3'-5' exonuclease activity"/>
    <property type="evidence" value="ECO:0007669"/>
    <property type="project" value="InterPro"/>
</dbReference>
<evidence type="ECO:0000256" key="4">
    <source>
        <dbReference type="ARBA" id="ARBA00022705"/>
    </source>
</evidence>
<dbReference type="Pfam" id="PF07733">
    <property type="entry name" value="DNA_pol3_alpha"/>
    <property type="match status" value="1"/>
</dbReference>
<keyword evidence="2" id="KW-0808">Transferase</keyword>
<dbReference type="Gene3D" id="1.10.10.1600">
    <property type="entry name" value="Bacterial DNA polymerase III alpha subunit, thumb domain"/>
    <property type="match status" value="1"/>
</dbReference>
<keyword evidence="3" id="KW-0548">Nucleotidyltransferase</keyword>
<dbReference type="AlphaFoldDB" id="A0A558AZK5"/>
<gene>
    <name evidence="8" type="ORF">FO441_05265</name>
</gene>
<dbReference type="CDD" id="cd07431">
    <property type="entry name" value="PHP_PolIIIA"/>
    <property type="match status" value="1"/>
</dbReference>
<dbReference type="Pfam" id="PF17657">
    <property type="entry name" value="DNA_pol3_finger"/>
    <property type="match status" value="1"/>
</dbReference>
<feature type="domain" description="Polymerase/histidinol phosphatase N-terminal" evidence="7">
    <location>
        <begin position="2"/>
        <end position="69"/>
    </location>
</feature>
<keyword evidence="4" id="KW-0235">DNA replication</keyword>
<evidence type="ECO:0000256" key="1">
    <source>
        <dbReference type="ARBA" id="ARBA00012417"/>
    </source>
</evidence>
<accession>A0A558AZK5</accession>
<dbReference type="InterPro" id="IPR040982">
    <property type="entry name" value="DNA_pol3_finger"/>
</dbReference>
<dbReference type="Gene3D" id="3.20.20.140">
    <property type="entry name" value="Metal-dependent hydrolases"/>
    <property type="match status" value="1"/>
</dbReference>
<protein>
    <recommendedName>
        <fullName evidence="1">DNA-directed DNA polymerase</fullName>
        <ecNumber evidence="1">2.7.7.7</ecNumber>
    </recommendedName>
</protein>
<dbReference type="OrthoDB" id="9803237at2"/>
<evidence type="ECO:0000256" key="3">
    <source>
        <dbReference type="ARBA" id="ARBA00022695"/>
    </source>
</evidence>
<evidence type="ECO:0000259" key="7">
    <source>
        <dbReference type="SMART" id="SM00481"/>
    </source>
</evidence>
<keyword evidence="5" id="KW-0239">DNA-directed DNA polymerase</keyword>
<evidence type="ECO:0000313" key="8">
    <source>
        <dbReference type="EMBL" id="TVT29691.1"/>
    </source>
</evidence>
<dbReference type="Pfam" id="PF02811">
    <property type="entry name" value="PHP"/>
    <property type="match status" value="1"/>
</dbReference>
<dbReference type="RefSeq" id="WP_145286799.1">
    <property type="nucleotide sequence ID" value="NZ_VMSJ01000001.1"/>
</dbReference>
<evidence type="ECO:0000256" key="5">
    <source>
        <dbReference type="ARBA" id="ARBA00022932"/>
    </source>
</evidence>
<dbReference type="Pfam" id="PF14579">
    <property type="entry name" value="HHH_6"/>
    <property type="match status" value="1"/>
</dbReference>
<dbReference type="SMART" id="SM00481">
    <property type="entry name" value="POLIIIAc"/>
    <property type="match status" value="1"/>
</dbReference>
<dbReference type="EC" id="2.7.7.7" evidence="1"/>
<sequence length="1047" mass="118864">MINLNVHSCYEFLNSNIRIDPLLKKISGDGQTAVALTDSNRLHGIYHFVSRAEHFGVKPLVGMEIRVDDQLDGIPLVLIAKNTAGYLELVRLSAMLSYKDLEYTPESYLERNIHDCVVIAKTDSGAGLLESIPVDGADRYIAHSVADDRYQRVYMKQANYVEAEDLSAKIVLNAIRDNERMAPGDLGSRRGDDFIRTESDLDGAEKQFLAGNMELVEKCNVTLPKARQTLPHFPHEDNSDSKTFLWQMLMAQLEARTDGSGRYMERMKYEYDIIVEMGYEDYFLIVQDAVNHAKESGIYVGPGRGSSSASLVSFLLNITEIDPLKYDLLFERFLNPERVTMPDIDIDFEDTRRDEVVAYLIDKYGEMNVAHIVTYGTLSAKMAARDVGRVLGFSDDELKMISNIIPDAPGTTLERAFDRKEFHALMEADGKYGIYATLCRKIEGLPRHTSTHAAGVLLSAERLTSSVPVIFTEGYTLSQWPMKEVEGSGLLKIDILGLRNLSLLKYMVNQIRRTDAGFSLDSIPDDNKEVYRLLGRGMTLGIFQLESDGIRKVIRDMKPEQFLDIVAVNALYRPGPMKEIPNYIEGKRNPSSVKYPHADIKDILKETYGVIVYQEQIMQIAARIAGYTYAEADILRRAMSKKDRETLEKERGRFEKGAAEKGYSSNVGHHIFNLILEFADYGFPKSHAVAYSRISYMLAYIKAVYPEIFYAVILFHHFGNDAKIKQVIGEMKQRRISMHPPDINRSRWSNHPSDGVQLGFSMIRGMTRRMGEAILEARREGPFTDLYDLKTRVSQVPLNRKVLTQLILSGALDGFQENRKTMLQTLPMLDDLNAEEYAHDSFLSTLGFSIKKEYSYTEEMDEIEKVEGEKEVFGFYLSDHPVVSVQKSLQYIPFSLLHQKQQGTYLVFFENIKVIRTKKGQNMAFVRIADGHQEMEGVIFPKVYFNVHHKLSRTIAAVSGRMETRKSEPQLIIEDVQDLAAFKSSHIHSTKRIVIRNSDSYELDGIDAAKGIPVFDFDNQQKLGNIETSNIDRLLQSVDLSDIRLLS</sequence>
<dbReference type="EMBL" id="VMSJ01000001">
    <property type="protein sequence ID" value="TVT29691.1"/>
    <property type="molecule type" value="Genomic_DNA"/>
</dbReference>
<comment type="catalytic activity">
    <reaction evidence="6">
        <text>DNA(n) + a 2'-deoxyribonucleoside 5'-triphosphate = DNA(n+1) + diphosphate</text>
        <dbReference type="Rhea" id="RHEA:22508"/>
        <dbReference type="Rhea" id="RHEA-COMP:17339"/>
        <dbReference type="Rhea" id="RHEA-COMP:17340"/>
        <dbReference type="ChEBI" id="CHEBI:33019"/>
        <dbReference type="ChEBI" id="CHEBI:61560"/>
        <dbReference type="ChEBI" id="CHEBI:173112"/>
        <dbReference type="EC" id="2.7.7.7"/>
    </reaction>
</comment>
<reference evidence="8 9" key="1">
    <citation type="submission" date="2019-07" db="EMBL/GenBank/DDBJ databases">
        <title>Salinicoccus cyprini sp. nov., isolated from gastro-intestinal tract of mirror carp, Cyprinus carpio var. specularis, collected from Gobind Sagar Reservoir, Himachal Pradesh, India.</title>
        <authorList>
            <person name="Talwar C."/>
            <person name="Singh A.K."/>
            <person name="Lal R."/>
            <person name="Negi R.K."/>
        </authorList>
    </citation>
    <scope>NUCLEOTIDE SEQUENCE [LARGE SCALE GENOMIC DNA]</scope>
    <source>
        <strain evidence="8 9">CT19</strain>
    </source>
</reference>
<dbReference type="NCBIfam" id="TIGR00594">
    <property type="entry name" value="polc"/>
    <property type="match status" value="1"/>
</dbReference>
<dbReference type="InterPro" id="IPR029460">
    <property type="entry name" value="DNAPol_HHH"/>
</dbReference>
<dbReference type="InterPro" id="IPR011708">
    <property type="entry name" value="DNA_pol3_alpha_NTPase_dom"/>
</dbReference>
<dbReference type="Gene3D" id="1.10.150.870">
    <property type="match status" value="1"/>
</dbReference>
<dbReference type="PANTHER" id="PTHR32294">
    <property type="entry name" value="DNA POLYMERASE III SUBUNIT ALPHA"/>
    <property type="match status" value="1"/>
</dbReference>
<evidence type="ECO:0000313" key="9">
    <source>
        <dbReference type="Proteomes" id="UP000315103"/>
    </source>
</evidence>
<dbReference type="InterPro" id="IPR003141">
    <property type="entry name" value="Pol/His_phosphatase_N"/>
</dbReference>
<evidence type="ECO:0000256" key="2">
    <source>
        <dbReference type="ARBA" id="ARBA00022679"/>
    </source>
</evidence>
<dbReference type="SUPFAM" id="SSF160975">
    <property type="entry name" value="AF1531-like"/>
    <property type="match status" value="1"/>
</dbReference>
<dbReference type="InterPro" id="IPR004013">
    <property type="entry name" value="PHP_dom"/>
</dbReference>
<keyword evidence="9" id="KW-1185">Reference proteome</keyword>
<dbReference type="InterPro" id="IPR004805">
    <property type="entry name" value="DnaE2/DnaE/PolC"/>
</dbReference>